<keyword evidence="1" id="KW-0479">Metal-binding</keyword>
<feature type="compositionally biased region" description="Basic and acidic residues" evidence="3">
    <location>
        <begin position="499"/>
        <end position="520"/>
    </location>
</feature>
<feature type="compositionally biased region" description="Acidic residues" evidence="3">
    <location>
        <begin position="120"/>
        <end position="134"/>
    </location>
</feature>
<dbReference type="InterPro" id="IPR013083">
    <property type="entry name" value="Znf_RING/FYVE/PHD"/>
</dbReference>
<feature type="region of interest" description="Disordered" evidence="3">
    <location>
        <begin position="486"/>
        <end position="521"/>
    </location>
</feature>
<feature type="region of interest" description="Disordered" evidence="3">
    <location>
        <begin position="75"/>
        <end position="158"/>
    </location>
</feature>
<evidence type="ECO:0000256" key="1">
    <source>
        <dbReference type="ARBA" id="ARBA00022771"/>
    </source>
</evidence>
<evidence type="ECO:0000256" key="2">
    <source>
        <dbReference type="ARBA" id="ARBA00022833"/>
    </source>
</evidence>
<gene>
    <name evidence="4" type="ORF">DTER00134_LOCUS274</name>
</gene>
<keyword evidence="1" id="KW-0863">Zinc-finger</keyword>
<proteinExistence type="predicted"/>
<organism evidence="4">
    <name type="scientific">Dunaliella tertiolecta</name>
    <name type="common">Green alga</name>
    <dbReference type="NCBI Taxonomy" id="3047"/>
    <lineage>
        <taxon>Eukaryota</taxon>
        <taxon>Viridiplantae</taxon>
        <taxon>Chlorophyta</taxon>
        <taxon>core chlorophytes</taxon>
        <taxon>Chlorophyceae</taxon>
        <taxon>CS clade</taxon>
        <taxon>Chlamydomonadales</taxon>
        <taxon>Dunaliellaceae</taxon>
        <taxon>Dunaliella</taxon>
    </lineage>
</organism>
<dbReference type="EMBL" id="HBIP01000647">
    <property type="protein sequence ID" value="CAE0485235.1"/>
    <property type="molecule type" value="Transcribed_RNA"/>
</dbReference>
<dbReference type="SUPFAM" id="SSF57903">
    <property type="entry name" value="FYVE/PHD zinc finger"/>
    <property type="match status" value="1"/>
</dbReference>
<dbReference type="Gene3D" id="3.30.40.10">
    <property type="entry name" value="Zinc/RING finger domain, C3HC4 (zinc finger)"/>
    <property type="match status" value="1"/>
</dbReference>
<evidence type="ECO:0008006" key="5">
    <source>
        <dbReference type="Google" id="ProtNLM"/>
    </source>
</evidence>
<feature type="compositionally biased region" description="Acidic residues" evidence="3">
    <location>
        <begin position="146"/>
        <end position="157"/>
    </location>
</feature>
<evidence type="ECO:0000256" key="3">
    <source>
        <dbReference type="SAM" id="MobiDB-lite"/>
    </source>
</evidence>
<sequence>MLVEGPPCPALLLFPQHSNSSLFQEHLSAEASPACPSVLHAHFSRFSLRPKRFRVPPLASLTQLPEGNATFSEMMVSTERSAHQHLSRNPGIRPLSDPALPSPLQGMSSMQQQVGFSSDDSVEGVDEDEDEEDAGQSSGSGTGEGSGEEEPSESDGAEDLRRIKCGICRKALIQPHAASRMDPADIRLCDGCHCGYHSRCARRKGRGSTVKQPGGRLTSRRFWYCSSGCQASHQTLLSRCGQGMQPVPDSVAGPLSQHLSKLEPDSSCQGHVFQWALVDCAEADRRQQSAQGERMDEVVLLLSQQYGPFVMRQADGSDYGVLLRQGEAPLGAAMMDCFGQDVCAVDLMASAQRLRHTEDEPDAAAARELDAILSADERGIRAAQPSSNLAPRGLGSRPLDQGVARALVGCLEDELEHSRAASRLMGIVDDPLSMEGGHAMGLWKQMGYRRMTNRQVHQLQDSYPLLAANGDRAVYFAKSLQGRAAATPTVGANQGQQDLEGRSAGKARSEEKESERDHSLQRRPKRFYLTARLWGWAARQLLHKATLGML</sequence>
<dbReference type="InterPro" id="IPR011011">
    <property type="entry name" value="Znf_FYVE_PHD"/>
</dbReference>
<dbReference type="GO" id="GO:0008270">
    <property type="term" value="F:zinc ion binding"/>
    <property type="evidence" value="ECO:0007669"/>
    <property type="project" value="UniProtKB-KW"/>
</dbReference>
<reference evidence="4" key="1">
    <citation type="submission" date="2021-01" db="EMBL/GenBank/DDBJ databases">
        <authorList>
            <person name="Corre E."/>
            <person name="Pelletier E."/>
            <person name="Niang G."/>
            <person name="Scheremetjew M."/>
            <person name="Finn R."/>
            <person name="Kale V."/>
            <person name="Holt S."/>
            <person name="Cochrane G."/>
            <person name="Meng A."/>
            <person name="Brown T."/>
            <person name="Cohen L."/>
        </authorList>
    </citation>
    <scope>NUCLEOTIDE SEQUENCE</scope>
    <source>
        <strain evidence="4">CCMP1320</strain>
    </source>
</reference>
<keyword evidence="2" id="KW-0862">Zinc</keyword>
<protein>
    <recommendedName>
        <fullName evidence="5">Zinc finger PHD-type domain-containing protein</fullName>
    </recommendedName>
</protein>
<name>A0A7S3QJY6_DUNTE</name>
<dbReference type="AlphaFoldDB" id="A0A7S3QJY6"/>
<evidence type="ECO:0000313" key="4">
    <source>
        <dbReference type="EMBL" id="CAE0485235.1"/>
    </source>
</evidence>
<accession>A0A7S3QJY6</accession>